<dbReference type="GO" id="GO:0016020">
    <property type="term" value="C:membrane"/>
    <property type="evidence" value="ECO:0007669"/>
    <property type="project" value="UniProtKB-SubCell"/>
</dbReference>
<dbReference type="OMA" id="TEPIIGH"/>
<dbReference type="eggNOG" id="KOG3532">
    <property type="taxonomic scope" value="Eukaryota"/>
</dbReference>
<evidence type="ECO:0008006" key="16">
    <source>
        <dbReference type="Google" id="ProtNLM"/>
    </source>
</evidence>
<feature type="compositionally biased region" description="Low complexity" evidence="8">
    <location>
        <begin position="443"/>
        <end position="455"/>
    </location>
</feature>
<dbReference type="CTD" id="8235857"/>
<dbReference type="VEuPathDB" id="VectorBase:PHUM491900"/>
<feature type="compositionally biased region" description="Low complexity" evidence="8">
    <location>
        <begin position="421"/>
        <end position="430"/>
    </location>
</feature>
<dbReference type="STRING" id="121224.E0VWX5"/>
<dbReference type="GeneID" id="8235857"/>
<proteinExistence type="predicted"/>
<dbReference type="InParanoid" id="E0VWX5"/>
<dbReference type="InterPro" id="IPR036034">
    <property type="entry name" value="PDZ_sf"/>
</dbReference>
<dbReference type="InterPro" id="IPR001478">
    <property type="entry name" value="PDZ"/>
</dbReference>
<dbReference type="CDD" id="cd21674">
    <property type="entry name" value="SMP_PDZD8"/>
    <property type="match status" value="1"/>
</dbReference>
<evidence type="ECO:0000313" key="13">
    <source>
        <dbReference type="EMBL" id="EEB17881.1"/>
    </source>
</evidence>
<sequence length="924" mass="104672">MFISWILTVLCSICLGVLITLIFQYYVYIKYFQQQGATIPEKKIKLEPFQLPKVLLDVIHCNQLVTKESCVSLNLMLQFLFHELRDTEKIRLWFRKKLCIEFEELLSKSTIGKMVGNIKIVEIDLGSEFPVLNNISIQDVKVNKDYSHIDVLDLKLDVNYSGGFRLVVEANMLLGKAALISIQINELYGEGRLEFTRLPYSHWSFTFFNEPKIELHVESYFQGRPFQQITNFISSQIKKTLKKKHTLPNYKIRYKPFFTSSQNSTQPEQIPNGQLHMIIHKVTRLNEIAPEMSEVFCTSGIGRVPWIDIINYGKNNYYLIDIVITKSVFQTMGFVFKQEYLEDKNQNCILVEDLNQNIPSSREVGLKREDIIVFIDGKKITSINQVQKYIKSAAVQFTIRAERKIRDKVIENFNDNIESHSLPSSPLSLSLRRRKGSESDGCSINSTLSSSSNKSQMKRPASDIGKPSNSLIETINEEEAENILKLYKSKVLFNKQIIQFEEVVICPVKNDDRFININVKYNECNSNTDKLLGFVNIPLSEVLNAYDTLRCLKLKPPDSFSASNVRNHPLLSHNGFIPLLCYGDIILTLQFHPSPDVIGNVKSVPEIIEPSSVTPESETPSQDFEERKHDFVKTHFQTSTQCEFCGRKIWLKDAEKCKICGMTCHKKCVAKCKANKICVPRSDSTVGNIGENYNYEEDGVRASLTPEPGSSSRESTPQPTPTKKRLGNLLATVASRGLKRVGSANNLTLPGDASSNSQSRSLPPSPQQSPSPSRKSSLPLELSEEISELLQALMENGSDSGDMMDFAKETGKTLYEDLKLDERKDKINEMINKLNVAINAEADTRTTLVREEQVEKDQTNKAKIAFLIGKSDEKTQALAILMLHFCAGLQHIQDLEDQEKENEMAEEIKLPPTSSSSSSFGEIK</sequence>
<evidence type="ECO:0000256" key="5">
    <source>
        <dbReference type="ARBA" id="ARBA00023055"/>
    </source>
</evidence>
<dbReference type="GO" id="GO:0005739">
    <property type="term" value="C:mitochondrion"/>
    <property type="evidence" value="ECO:0007669"/>
    <property type="project" value="GOC"/>
</dbReference>
<dbReference type="HOGENOM" id="CLU_008594_0_0_1"/>
<reference evidence="14" key="3">
    <citation type="submission" date="2020-05" db="UniProtKB">
        <authorList>
            <consortium name="EnsemblMetazoa"/>
        </authorList>
    </citation>
    <scope>IDENTIFICATION</scope>
    <source>
        <strain evidence="14">USDA</strain>
    </source>
</reference>
<dbReference type="GO" id="GO:1990456">
    <property type="term" value="P:mitochondrion-endoplasmic reticulum membrane tethering"/>
    <property type="evidence" value="ECO:0007669"/>
    <property type="project" value="InterPro"/>
</dbReference>
<dbReference type="InterPro" id="IPR046349">
    <property type="entry name" value="C1-like_sf"/>
</dbReference>
<dbReference type="CDD" id="cd20825">
    <property type="entry name" value="C1_PDZD8"/>
    <property type="match status" value="1"/>
</dbReference>
<organism>
    <name type="scientific">Pediculus humanus subsp. corporis</name>
    <name type="common">Body louse</name>
    <dbReference type="NCBI Taxonomy" id="121224"/>
    <lineage>
        <taxon>Eukaryota</taxon>
        <taxon>Metazoa</taxon>
        <taxon>Ecdysozoa</taxon>
        <taxon>Arthropoda</taxon>
        <taxon>Hexapoda</taxon>
        <taxon>Insecta</taxon>
        <taxon>Pterygota</taxon>
        <taxon>Neoptera</taxon>
        <taxon>Paraneoptera</taxon>
        <taxon>Psocodea</taxon>
        <taxon>Troctomorpha</taxon>
        <taxon>Phthiraptera</taxon>
        <taxon>Anoplura</taxon>
        <taxon>Pediculidae</taxon>
        <taxon>Pediculus</taxon>
    </lineage>
</organism>
<feature type="domain" description="Phorbol-ester/DAG-type" evidence="10">
    <location>
        <begin position="628"/>
        <end position="678"/>
    </location>
</feature>
<keyword evidence="5" id="KW-0445">Lipid transport</keyword>
<evidence type="ECO:0000259" key="10">
    <source>
        <dbReference type="PROSITE" id="PS50081"/>
    </source>
</evidence>
<dbReference type="GO" id="GO:0051560">
    <property type="term" value="P:mitochondrial calcium ion homeostasis"/>
    <property type="evidence" value="ECO:0007669"/>
    <property type="project" value="InterPro"/>
</dbReference>
<evidence type="ECO:0000256" key="7">
    <source>
        <dbReference type="ARBA" id="ARBA00023136"/>
    </source>
</evidence>
<evidence type="ECO:0000256" key="1">
    <source>
        <dbReference type="ARBA" id="ARBA00004370"/>
    </source>
</evidence>
<feature type="compositionally biased region" description="Low complexity" evidence="8">
    <location>
        <begin position="914"/>
        <end position="924"/>
    </location>
</feature>
<dbReference type="FunCoup" id="E0VWX5">
    <property type="interactions" value="140"/>
</dbReference>
<keyword evidence="9" id="KW-0812">Transmembrane</keyword>
<dbReference type="PROSITE" id="PS50106">
    <property type="entry name" value="PDZ"/>
    <property type="match status" value="1"/>
</dbReference>
<dbReference type="KEGG" id="phu:Phum_PHUM491900"/>
<keyword evidence="2" id="KW-0813">Transport</keyword>
<evidence type="ECO:0000256" key="4">
    <source>
        <dbReference type="ARBA" id="ARBA00022833"/>
    </source>
</evidence>
<dbReference type="InterPro" id="IPR039275">
    <property type="entry name" value="PDZD8"/>
</dbReference>
<evidence type="ECO:0000256" key="9">
    <source>
        <dbReference type="SAM" id="Phobius"/>
    </source>
</evidence>
<dbReference type="GO" id="GO:0008289">
    <property type="term" value="F:lipid binding"/>
    <property type="evidence" value="ECO:0007669"/>
    <property type="project" value="UniProtKB-KW"/>
</dbReference>
<dbReference type="PROSITE" id="PS51847">
    <property type="entry name" value="SMP"/>
    <property type="match status" value="1"/>
</dbReference>
<dbReference type="EMBL" id="AAZO01005951">
    <property type="status" value="NOT_ANNOTATED_CDS"/>
    <property type="molecule type" value="Genomic_DNA"/>
</dbReference>
<feature type="region of interest" description="Disordered" evidence="8">
    <location>
        <begin position="697"/>
        <end position="727"/>
    </location>
</feature>
<evidence type="ECO:0000259" key="12">
    <source>
        <dbReference type="PROSITE" id="PS51847"/>
    </source>
</evidence>
<feature type="region of interest" description="Disordered" evidence="8">
    <location>
        <begin position="898"/>
        <end position="924"/>
    </location>
</feature>
<accession>E0VWX5</accession>
<dbReference type="RefSeq" id="XP_002430619.1">
    <property type="nucleotide sequence ID" value="XM_002430574.1"/>
</dbReference>
<dbReference type="EnsemblMetazoa" id="PHUM491900-RA">
    <property type="protein sequence ID" value="PHUM491900-PA"/>
    <property type="gene ID" value="PHUM491900"/>
</dbReference>
<dbReference type="OrthoDB" id="10004596at2759"/>
<feature type="transmembrane region" description="Helical" evidence="9">
    <location>
        <begin position="7"/>
        <end position="28"/>
    </location>
</feature>
<dbReference type="SMART" id="SM00109">
    <property type="entry name" value="C1"/>
    <property type="match status" value="1"/>
</dbReference>
<keyword evidence="4" id="KW-0862">Zinc</keyword>
<keyword evidence="9" id="KW-1133">Transmembrane helix</keyword>
<keyword evidence="15" id="KW-1185">Reference proteome</keyword>
<evidence type="ECO:0000313" key="14">
    <source>
        <dbReference type="EnsemblMetazoa" id="PHUM491900-PA"/>
    </source>
</evidence>
<dbReference type="GO" id="GO:0006869">
    <property type="term" value="P:lipid transport"/>
    <property type="evidence" value="ECO:0007669"/>
    <property type="project" value="UniProtKB-KW"/>
</dbReference>
<feature type="compositionally biased region" description="Polar residues" evidence="8">
    <location>
        <begin position="708"/>
        <end position="717"/>
    </location>
</feature>
<evidence type="ECO:0000256" key="3">
    <source>
        <dbReference type="ARBA" id="ARBA00022723"/>
    </source>
</evidence>
<dbReference type="PANTHER" id="PTHR21519:SF1">
    <property type="entry name" value="PDZ DOMAIN-CONTAINING PROTEIN 8"/>
    <property type="match status" value="1"/>
</dbReference>
<dbReference type="PROSITE" id="PS00479">
    <property type="entry name" value="ZF_DAG_PE_1"/>
    <property type="match status" value="1"/>
</dbReference>
<dbReference type="SUPFAM" id="SSF57889">
    <property type="entry name" value="Cysteine-rich domain"/>
    <property type="match status" value="1"/>
</dbReference>
<evidence type="ECO:0000256" key="2">
    <source>
        <dbReference type="ARBA" id="ARBA00022448"/>
    </source>
</evidence>
<dbReference type="EMBL" id="DS235824">
    <property type="protein sequence ID" value="EEB17881.1"/>
    <property type="molecule type" value="Genomic_DNA"/>
</dbReference>
<name>E0VWX5_PEDHC</name>
<comment type="subcellular location">
    <subcellularLocation>
        <location evidence="1">Membrane</location>
    </subcellularLocation>
</comment>
<evidence type="ECO:0000256" key="6">
    <source>
        <dbReference type="ARBA" id="ARBA00023121"/>
    </source>
</evidence>
<dbReference type="Pfam" id="PF26547">
    <property type="entry name" value="PDZD8_N"/>
    <property type="match status" value="1"/>
</dbReference>
<evidence type="ECO:0000259" key="11">
    <source>
        <dbReference type="PROSITE" id="PS50106"/>
    </source>
</evidence>
<reference evidence="13" key="1">
    <citation type="submission" date="2007-04" db="EMBL/GenBank/DDBJ databases">
        <title>Annotation of Pediculus humanus corporis strain USDA.</title>
        <authorList>
            <person name="Kirkness E."/>
            <person name="Hannick L."/>
            <person name="Hass B."/>
            <person name="Bruggner R."/>
            <person name="Lawson D."/>
            <person name="Bidwell S."/>
            <person name="Joardar V."/>
            <person name="Caler E."/>
            <person name="Walenz B."/>
            <person name="Inman J."/>
            <person name="Schobel S."/>
            <person name="Galinsky K."/>
            <person name="Amedeo P."/>
            <person name="Strausberg R."/>
        </authorList>
    </citation>
    <scope>NUCLEOTIDE SEQUENCE</scope>
    <source>
        <strain evidence="13">USDA</strain>
    </source>
</reference>
<feature type="region of interest" description="Disordered" evidence="8">
    <location>
        <begin position="421"/>
        <end position="468"/>
    </location>
</feature>
<feature type="domain" description="SMP-LTD" evidence="12">
    <location>
        <begin position="73"/>
        <end position="256"/>
    </location>
</feature>
<dbReference type="SUPFAM" id="SSF50156">
    <property type="entry name" value="PDZ domain-like"/>
    <property type="match status" value="1"/>
</dbReference>
<gene>
    <name evidence="14" type="primary">8235857</name>
    <name evidence="13" type="ORF">Phum_PHUM491900</name>
</gene>
<dbReference type="PANTHER" id="PTHR21519">
    <property type="entry name" value="PDZ DOMAIN-CONTAINING PROTEIN 8"/>
    <property type="match status" value="1"/>
</dbReference>
<dbReference type="Gene3D" id="3.30.60.20">
    <property type="match status" value="1"/>
</dbReference>
<reference evidence="13" key="2">
    <citation type="submission" date="2007-04" db="EMBL/GenBank/DDBJ databases">
        <title>The genome of the human body louse.</title>
        <authorList>
            <consortium name="The Human Body Louse Genome Consortium"/>
            <person name="Kirkness E."/>
            <person name="Walenz B."/>
            <person name="Hass B."/>
            <person name="Bruggner R."/>
            <person name="Strausberg R."/>
        </authorList>
    </citation>
    <scope>NUCLEOTIDE SEQUENCE</scope>
    <source>
        <strain evidence="13">USDA</strain>
    </source>
</reference>
<keyword evidence="6" id="KW-0446">Lipid-binding</keyword>
<dbReference type="InterPro" id="IPR031468">
    <property type="entry name" value="SMP_LBD"/>
</dbReference>
<dbReference type="InterPro" id="IPR002219">
    <property type="entry name" value="PKC_DAG/PE"/>
</dbReference>
<dbReference type="Proteomes" id="UP000009046">
    <property type="component" value="Unassembled WGS sequence"/>
</dbReference>
<feature type="domain" description="PDZ" evidence="11">
    <location>
        <begin position="321"/>
        <end position="405"/>
    </location>
</feature>
<dbReference type="InterPro" id="IPR058801">
    <property type="entry name" value="PDZD8_N"/>
</dbReference>
<dbReference type="AlphaFoldDB" id="E0VWX5"/>
<dbReference type="Gene3D" id="2.30.42.10">
    <property type="match status" value="1"/>
</dbReference>
<keyword evidence="7 9" id="KW-0472">Membrane</keyword>
<protein>
    <recommendedName>
        <fullName evidence="16">PDZ domain-containing protein 8</fullName>
    </recommendedName>
</protein>
<dbReference type="PROSITE" id="PS50081">
    <property type="entry name" value="ZF_DAG_PE_2"/>
    <property type="match status" value="1"/>
</dbReference>
<evidence type="ECO:0000313" key="15">
    <source>
        <dbReference type="Proteomes" id="UP000009046"/>
    </source>
</evidence>
<evidence type="ECO:0000256" key="8">
    <source>
        <dbReference type="SAM" id="MobiDB-lite"/>
    </source>
</evidence>
<dbReference type="GO" id="GO:0046872">
    <property type="term" value="F:metal ion binding"/>
    <property type="evidence" value="ECO:0007669"/>
    <property type="project" value="UniProtKB-KW"/>
</dbReference>
<dbReference type="GO" id="GO:0044233">
    <property type="term" value="C:mitochondria-associated endoplasmic reticulum membrane contact site"/>
    <property type="evidence" value="ECO:0007669"/>
    <property type="project" value="InterPro"/>
</dbReference>
<keyword evidence="3" id="KW-0479">Metal-binding</keyword>
<feature type="region of interest" description="Disordered" evidence="8">
    <location>
        <begin position="741"/>
        <end position="781"/>
    </location>
</feature>
<feature type="compositionally biased region" description="Low complexity" evidence="8">
    <location>
        <begin position="770"/>
        <end position="781"/>
    </location>
</feature>